<dbReference type="Gene3D" id="2.130.10.10">
    <property type="entry name" value="YVTN repeat-like/Quinoprotein amine dehydrogenase"/>
    <property type="match status" value="3"/>
</dbReference>
<feature type="domain" description="6-phosphogluconate dehydrogenase NADP-binding" evidence="13">
    <location>
        <begin position="22"/>
        <end position="169"/>
    </location>
</feature>
<evidence type="ECO:0000256" key="2">
    <source>
        <dbReference type="ARBA" id="ARBA00005109"/>
    </source>
</evidence>
<dbReference type="Pfam" id="PF03178">
    <property type="entry name" value="CPSF_A"/>
    <property type="match status" value="1"/>
</dbReference>
<dbReference type="FunFam" id="1.10.1040.10:FF:000006">
    <property type="entry name" value="3-hydroxyisobutyrate dehydrogenase"/>
    <property type="match status" value="1"/>
</dbReference>
<dbReference type="InterPro" id="IPR013328">
    <property type="entry name" value="6PGD_dom2"/>
</dbReference>
<dbReference type="InterPro" id="IPR036291">
    <property type="entry name" value="NAD(P)-bd_dom_sf"/>
</dbReference>
<keyword evidence="8" id="KW-0560">Oxidoreductase</keyword>
<protein>
    <recommendedName>
        <fullName evidence="6">DNA damage-binding protein 1</fullName>
        <ecNumber evidence="5">1.1.1.31</ecNumber>
    </recommendedName>
</protein>
<dbReference type="SUPFAM" id="SSF48179">
    <property type="entry name" value="6-phosphogluconate dehydrogenase C-terminal domain-like"/>
    <property type="match status" value="1"/>
</dbReference>
<dbReference type="SUPFAM" id="SSF51735">
    <property type="entry name" value="NAD(P)-binding Rossmann-fold domains"/>
    <property type="match status" value="1"/>
</dbReference>
<dbReference type="GO" id="GO:0009083">
    <property type="term" value="P:branched-chain amino acid catabolic process"/>
    <property type="evidence" value="ECO:0007669"/>
    <property type="project" value="UniProtKB-KW"/>
</dbReference>
<feature type="domain" description="RSE1/DDB1/CPSF1 first beta-propeller" evidence="14">
    <location>
        <begin position="314"/>
        <end position="662"/>
    </location>
</feature>
<dbReference type="InterPro" id="IPR011048">
    <property type="entry name" value="Haem_d1_sf"/>
</dbReference>
<dbReference type="PANTHER" id="PTHR10644">
    <property type="entry name" value="DNA REPAIR/RNA PROCESSING CPSF FAMILY"/>
    <property type="match status" value="1"/>
</dbReference>
<accession>A0A9P8IGU0</accession>
<evidence type="ECO:0000256" key="6">
    <source>
        <dbReference type="ARBA" id="ARBA00014577"/>
    </source>
</evidence>
<evidence type="ECO:0000256" key="1">
    <source>
        <dbReference type="ARBA" id="ARBA00004123"/>
    </source>
</evidence>
<evidence type="ECO:0000256" key="5">
    <source>
        <dbReference type="ARBA" id="ARBA00012991"/>
    </source>
</evidence>
<reference evidence="17" key="1">
    <citation type="submission" date="2021-03" db="EMBL/GenBank/DDBJ databases">
        <title>Comparative genomics and phylogenomic investigation of the class Geoglossomycetes provide insights into ecological specialization and systematics.</title>
        <authorList>
            <person name="Melie T."/>
            <person name="Pirro S."/>
            <person name="Miller A.N."/>
            <person name="Quandt A."/>
        </authorList>
    </citation>
    <scope>NUCLEOTIDE SEQUENCE</scope>
    <source>
        <strain evidence="17">GBOQ0MN5Z8</strain>
    </source>
</reference>
<dbReference type="Pfam" id="PF14833">
    <property type="entry name" value="NAD_binding_11"/>
    <property type="match status" value="1"/>
</dbReference>
<dbReference type="GO" id="GO:0051287">
    <property type="term" value="F:NAD binding"/>
    <property type="evidence" value="ECO:0007669"/>
    <property type="project" value="InterPro"/>
</dbReference>
<evidence type="ECO:0000256" key="11">
    <source>
        <dbReference type="ARBA" id="ARBA00049197"/>
    </source>
</evidence>
<evidence type="ECO:0000259" key="14">
    <source>
        <dbReference type="Pfam" id="PF10433"/>
    </source>
</evidence>
<comment type="similarity">
    <text evidence="4">Belongs to the DDB1 family.</text>
</comment>
<proteinExistence type="inferred from homology"/>
<dbReference type="InterPro" id="IPR011047">
    <property type="entry name" value="Quinoprotein_ADH-like_sf"/>
</dbReference>
<evidence type="ECO:0000256" key="8">
    <source>
        <dbReference type="ARBA" id="ARBA00023002"/>
    </source>
</evidence>
<feature type="domain" description="RSE1/DDB1/CPSF1 C-terminal" evidence="12">
    <location>
        <begin position="1076"/>
        <end position="1399"/>
    </location>
</feature>
<dbReference type="InterPro" id="IPR029154">
    <property type="entry name" value="HIBADH-like_NADP-bd"/>
</dbReference>
<evidence type="ECO:0000256" key="4">
    <source>
        <dbReference type="ARBA" id="ARBA00007453"/>
    </source>
</evidence>
<dbReference type="Gene3D" id="1.10.150.910">
    <property type="match status" value="1"/>
</dbReference>
<gene>
    <name evidence="17" type="ORF">FGG08_000135</name>
</gene>
<evidence type="ECO:0000256" key="10">
    <source>
        <dbReference type="ARBA" id="ARBA00023242"/>
    </source>
</evidence>
<dbReference type="InterPro" id="IPR018846">
    <property type="entry name" value="Beta-prop_RSE1/DDB1/CPSF1_1st"/>
</dbReference>
<evidence type="ECO:0000259" key="16">
    <source>
        <dbReference type="Pfam" id="PF23726"/>
    </source>
</evidence>
<evidence type="ECO:0000313" key="18">
    <source>
        <dbReference type="Proteomes" id="UP000698800"/>
    </source>
</evidence>
<comment type="subcellular location">
    <subcellularLocation>
        <location evidence="1">Nucleus</location>
    </subcellularLocation>
</comment>
<dbReference type="Gene3D" id="3.40.50.720">
    <property type="entry name" value="NAD(P)-binding Rossmann-like Domain"/>
    <property type="match status" value="1"/>
</dbReference>
<dbReference type="SUPFAM" id="SSF50998">
    <property type="entry name" value="Quinoprotein alcohol dehydrogenase-like"/>
    <property type="match status" value="1"/>
</dbReference>
<dbReference type="GO" id="GO:0008442">
    <property type="term" value="F:3-hydroxyisobutyrate dehydrogenase activity"/>
    <property type="evidence" value="ECO:0007669"/>
    <property type="project" value="UniProtKB-EC"/>
</dbReference>
<dbReference type="Pfam" id="PF10433">
    <property type="entry name" value="Beta-prop_RSE1_1st"/>
    <property type="match status" value="1"/>
</dbReference>
<dbReference type="SUPFAM" id="SSF51004">
    <property type="entry name" value="C-terminal (heme d1) domain of cytochrome cd1-nitrite reductase"/>
    <property type="match status" value="1"/>
</dbReference>
<dbReference type="GO" id="GO:0003676">
    <property type="term" value="F:nucleic acid binding"/>
    <property type="evidence" value="ECO:0007669"/>
    <property type="project" value="InterPro"/>
</dbReference>
<keyword evidence="9" id="KW-0520">NAD</keyword>
<dbReference type="InterPro" id="IPR006115">
    <property type="entry name" value="6PGDH_NADP-bd"/>
</dbReference>
<dbReference type="GO" id="GO:0005634">
    <property type="term" value="C:nucleus"/>
    <property type="evidence" value="ECO:0007669"/>
    <property type="project" value="UniProtKB-SubCell"/>
</dbReference>
<organism evidence="17 18">
    <name type="scientific">Glutinoglossum americanum</name>
    <dbReference type="NCBI Taxonomy" id="1670608"/>
    <lineage>
        <taxon>Eukaryota</taxon>
        <taxon>Fungi</taxon>
        <taxon>Dikarya</taxon>
        <taxon>Ascomycota</taxon>
        <taxon>Pezizomycotina</taxon>
        <taxon>Geoglossomycetes</taxon>
        <taxon>Geoglossales</taxon>
        <taxon>Geoglossaceae</taxon>
        <taxon>Glutinoglossum</taxon>
    </lineage>
</organism>
<evidence type="ECO:0000256" key="9">
    <source>
        <dbReference type="ARBA" id="ARBA00023027"/>
    </source>
</evidence>
<sequence length="1430" mass="156019">MAKNLRLKIPPSDTLIINDVNVEATRRFVDEFRIANPIAGTLDEGIGIEIAKSPREVVERSEATITMLPGTQHVKAVFRGILESPLLPNASSQPRIFIDCSTIDPASSIQVANSVHSARAGSFVDAPVSGGVVGAKAGTLTFMLGAPTPLLERIEPILSLMGRKVMHCGGQGAGLAGKLANNYLLAVSNIATSEAMNLGIKLGLDPKVLASLINASSGKCWSSEINNPVPGVSESAPASKGYSGGFGVSLMKKDLKLAISAAEMVGAKLLLHERAQQVYEALEADEKCRGLDFSVTRSIHFEMAYLAPIHRPTSIRHALKLQLREPKEDCLVIAQNPDGLLELQHSETFYGKITLLQKLRPLTSPTDHLFVGTDQFAHFTLSWDHKKMRFKNEYILEDLVDNTARASATGSRCLVDPDGRIMSLDLFEGRTTIIPLKQSRKSKKKREAAGNELGAPHTIRIPELFVRTSAFLHGAAQPEVALLWEDGHNKVNLTTRVFEFDGKGEFFRESDGFGLSRTDLDASTSLLIPVSHPPGGVLLFGETSMEYSPYSSSPRGPRYFSANSQRSIIKKLDNPTISISWAEIGPLFYLVGDEYGKLYGVTLDVALDQVCDISIETLGETPRASALVYLGDGYLFVGSHSGDSQLVRLRAKQPKIEVVQTLPNIAPILDFTVMDMGDRAGEGQSNEYSSGQARIISCSGAHTDGSLRSVRSGVGLEELGILAEITGIRDVYGLRSSVANKFDDILVVSFVDETRVFRFDAHGDVDEMDSYIGFSLSESTLVATNVLGDRAVQVTNTGAWLMDSESGTTIAEWRPAPGQKITAASANEEQAILSIGGETLVVLDIRTEFASSKSKSFGNDSQIACVTVPPTLNICVIGFWGNSAVSVFNLDTLDIVHTEELNSGNEASVPRSLLVTHLLPGQPPILFVAMADGVVYNFSIDPEDFSLSSKKSIVLGRQQANLRGLPRDDGLFSVFATCDHPSLIYGSEGRIMYSAVTAEKTICVCPFDAEAFPGSIVVATPHDLKISLIDTERTTHVRTLHVHETVRRVAYSPVLKIFGLGTIQRTVKAGTEKVTSHFKLVDEVQFKPTDVWNLNEDELVESITRADLEAASFNGPRSTAEHFIVGTCYLDDQNDQSKRGRIIVFEVTTDQKLKNLVEIDVKGACRCLSMFNGKIVAALTNTVVLYSYEYDTPSRPALKKEATYRMSSIPIAISVTNNYIAVADIMKSVSVVEYKLGKDGEPDVLQEVARHFQVFWSSAMVALEDDTFLQSDVAGNLMVLHRDVNGVTEDDRRMLKATSEIRLGELVNKIQKIATAPSSEGIVVPRAFIGTTEGAIYLFGTIRDEKRDLLMSLQSKMAKKILSPGNLQFNGYRAFRDPTRAEAEPYRFVDGDLVERFLDFDPHTQQELVGGLSAGVEEVKGIVESLRRLH</sequence>
<evidence type="ECO:0000256" key="3">
    <source>
        <dbReference type="ARBA" id="ARBA00006013"/>
    </source>
</evidence>
<dbReference type="InterPro" id="IPR015943">
    <property type="entry name" value="WD40/YVTN_repeat-like_dom_sf"/>
</dbReference>
<dbReference type="GO" id="GO:0050661">
    <property type="term" value="F:NADP binding"/>
    <property type="evidence" value="ECO:0007669"/>
    <property type="project" value="InterPro"/>
</dbReference>
<keyword evidence="10" id="KW-0539">Nucleus</keyword>
<dbReference type="Proteomes" id="UP000698800">
    <property type="component" value="Unassembled WGS sequence"/>
</dbReference>
<dbReference type="InterPro" id="IPR008927">
    <property type="entry name" value="6-PGluconate_DH-like_C_sf"/>
</dbReference>
<comment type="catalytic activity">
    <reaction evidence="11">
        <text>3-hydroxy-2-methylpropanoate + NAD(+) = 2-methyl-3-oxopropanoate + NADH + H(+)</text>
        <dbReference type="Rhea" id="RHEA:17681"/>
        <dbReference type="ChEBI" id="CHEBI:11805"/>
        <dbReference type="ChEBI" id="CHEBI:15378"/>
        <dbReference type="ChEBI" id="CHEBI:57540"/>
        <dbReference type="ChEBI" id="CHEBI:57700"/>
        <dbReference type="ChEBI" id="CHEBI:57945"/>
        <dbReference type="EC" id="1.1.1.31"/>
    </reaction>
</comment>
<dbReference type="EC" id="1.1.1.31" evidence="5"/>
<keyword evidence="7" id="KW-0101">Branched-chain amino acid catabolism</keyword>
<dbReference type="InterPro" id="IPR050358">
    <property type="entry name" value="RSE1/DDB1/CFT1"/>
</dbReference>
<evidence type="ECO:0000313" key="17">
    <source>
        <dbReference type="EMBL" id="KAH0547646.1"/>
    </source>
</evidence>
<evidence type="ECO:0000256" key="7">
    <source>
        <dbReference type="ARBA" id="ARBA00022456"/>
    </source>
</evidence>
<comment type="pathway">
    <text evidence="2">Amino-acid degradation; L-valine degradation.</text>
</comment>
<evidence type="ECO:0000259" key="12">
    <source>
        <dbReference type="Pfam" id="PF03178"/>
    </source>
</evidence>
<dbReference type="InterPro" id="IPR004871">
    <property type="entry name" value="RSE1/DDB1/CPSF1_C"/>
</dbReference>
<feature type="domain" description="RSE1/DDB1/CPSF1 second beta-propeller" evidence="16">
    <location>
        <begin position="717"/>
        <end position="1027"/>
    </location>
</feature>
<dbReference type="OrthoDB" id="433457at2759"/>
<comment type="similarity">
    <text evidence="3">Belongs to the HIBADH-related family. 3-hydroxyisobutyrate dehydrogenase subfamily.</text>
</comment>
<evidence type="ECO:0000259" key="15">
    <source>
        <dbReference type="Pfam" id="PF14833"/>
    </source>
</evidence>
<keyword evidence="18" id="KW-1185">Reference proteome</keyword>
<feature type="domain" description="3-hydroxyisobutyrate dehydrogenase-like NAD-binding" evidence="15">
    <location>
        <begin position="172"/>
        <end position="287"/>
    </location>
</feature>
<name>A0A9P8IGU0_9PEZI</name>
<dbReference type="Pfam" id="PF03446">
    <property type="entry name" value="NAD_binding_2"/>
    <property type="match status" value="1"/>
</dbReference>
<evidence type="ECO:0000259" key="13">
    <source>
        <dbReference type="Pfam" id="PF03446"/>
    </source>
</evidence>
<dbReference type="EMBL" id="JAGHQL010000002">
    <property type="protein sequence ID" value="KAH0547646.1"/>
    <property type="molecule type" value="Genomic_DNA"/>
</dbReference>
<comment type="caution">
    <text evidence="17">The sequence shown here is derived from an EMBL/GenBank/DDBJ whole genome shotgun (WGS) entry which is preliminary data.</text>
</comment>
<dbReference type="Gene3D" id="1.10.1040.10">
    <property type="entry name" value="N-(1-d-carboxylethyl)-l-norvaline Dehydrogenase, domain 2"/>
    <property type="match status" value="1"/>
</dbReference>
<dbReference type="InterPro" id="IPR058543">
    <property type="entry name" value="Beta-prop_RSE1/DDB1/CPSF1_2nd"/>
</dbReference>
<dbReference type="Pfam" id="PF23726">
    <property type="entry name" value="Beta-prop_RSE1_2nd"/>
    <property type="match status" value="1"/>
</dbReference>